<feature type="transmembrane region" description="Helical" evidence="2">
    <location>
        <begin position="70"/>
        <end position="91"/>
    </location>
</feature>
<dbReference type="InterPro" id="IPR007359">
    <property type="entry name" value="SigmaE_reg_RseC_MucC"/>
</dbReference>
<dbReference type="PANTHER" id="PTHR35867:SF1">
    <property type="entry name" value="PROTEIN RSEC"/>
    <property type="match status" value="1"/>
</dbReference>
<reference evidence="3 4" key="1">
    <citation type="submission" date="2018-06" db="EMBL/GenBank/DDBJ databases">
        <title>Azoarcus communis strain SWub3 genome.</title>
        <authorList>
            <person name="Zorraquino Salvo V."/>
            <person name="Toubiana D."/>
            <person name="Blumwald E."/>
        </authorList>
    </citation>
    <scope>NUCLEOTIDE SEQUENCE [LARGE SCALE GENOMIC DNA]</scope>
    <source>
        <strain evidence="3 4">SWub3</strain>
    </source>
</reference>
<feature type="compositionally biased region" description="Low complexity" evidence="1">
    <location>
        <begin position="131"/>
        <end position="140"/>
    </location>
</feature>
<sequence length="147" mass="15380">MMRRAGRILSRNDNQLVVRFERAAACGGCHAAKVCGSAKTTDLTLPANGCSGLSGDEVQLELDSRSVLRGLIVTHMLPLAGLLTGMVLASLLGLTDAGIAGLSFAGLGLGFIASRRIARHPGWQTTPQLVSHSSHAAFASNNQESER</sequence>
<comment type="caution">
    <text evidence="3">The sequence shown here is derived from an EMBL/GenBank/DDBJ whole genome shotgun (WGS) entry which is preliminary data.</text>
</comment>
<keyword evidence="2" id="KW-1133">Transmembrane helix</keyword>
<dbReference type="OrthoDB" id="9181987at2"/>
<dbReference type="Pfam" id="PF04246">
    <property type="entry name" value="RseC_MucC"/>
    <property type="match status" value="1"/>
</dbReference>
<evidence type="ECO:0000313" key="4">
    <source>
        <dbReference type="Proteomes" id="UP000248259"/>
    </source>
</evidence>
<evidence type="ECO:0000256" key="2">
    <source>
        <dbReference type="SAM" id="Phobius"/>
    </source>
</evidence>
<feature type="region of interest" description="Disordered" evidence="1">
    <location>
        <begin position="126"/>
        <end position="147"/>
    </location>
</feature>
<gene>
    <name evidence="3" type="ORF">DNK49_05725</name>
</gene>
<feature type="transmembrane region" description="Helical" evidence="2">
    <location>
        <begin position="97"/>
        <end position="114"/>
    </location>
</feature>
<dbReference type="AlphaFoldDB" id="A0A323UYQ7"/>
<proteinExistence type="predicted"/>
<dbReference type="Proteomes" id="UP000248259">
    <property type="component" value="Unassembled WGS sequence"/>
</dbReference>
<dbReference type="InterPro" id="IPR026268">
    <property type="entry name" value="RseC"/>
</dbReference>
<dbReference type="RefSeq" id="WP_110523377.1">
    <property type="nucleotide sequence ID" value="NZ_QKOE01000003.1"/>
</dbReference>
<evidence type="ECO:0000313" key="3">
    <source>
        <dbReference type="EMBL" id="PZA17361.1"/>
    </source>
</evidence>
<accession>A0A323UYQ7</accession>
<keyword evidence="2" id="KW-0472">Membrane</keyword>
<protein>
    <recommendedName>
        <fullName evidence="5">Fis family transcriptional regulator</fullName>
    </recommendedName>
</protein>
<dbReference type="EMBL" id="QKOE01000003">
    <property type="protein sequence ID" value="PZA17361.1"/>
    <property type="molecule type" value="Genomic_DNA"/>
</dbReference>
<keyword evidence="4" id="KW-1185">Reference proteome</keyword>
<organism evidence="3 4">
    <name type="scientific">Parazoarcus communis SWub3 = DSM 12120</name>
    <dbReference type="NCBI Taxonomy" id="1121029"/>
    <lineage>
        <taxon>Bacteria</taxon>
        <taxon>Pseudomonadati</taxon>
        <taxon>Pseudomonadota</taxon>
        <taxon>Betaproteobacteria</taxon>
        <taxon>Rhodocyclales</taxon>
        <taxon>Zoogloeaceae</taxon>
        <taxon>Parazoarcus</taxon>
    </lineage>
</organism>
<evidence type="ECO:0008006" key="5">
    <source>
        <dbReference type="Google" id="ProtNLM"/>
    </source>
</evidence>
<dbReference type="PANTHER" id="PTHR35867">
    <property type="entry name" value="PROTEIN RSEC"/>
    <property type="match status" value="1"/>
</dbReference>
<name>A0A323UYQ7_9RHOO</name>
<keyword evidence="2" id="KW-0812">Transmembrane</keyword>
<dbReference type="PIRSF" id="PIRSF004923">
    <property type="entry name" value="RseC"/>
    <property type="match status" value="1"/>
</dbReference>
<evidence type="ECO:0000256" key="1">
    <source>
        <dbReference type="SAM" id="MobiDB-lite"/>
    </source>
</evidence>